<protein>
    <submittedName>
        <fullName evidence="1">Uncharacterized protein</fullName>
    </submittedName>
</protein>
<reference evidence="1 2" key="1">
    <citation type="journal article" date="2007" name="Proc. Natl. Acad. Sci. U.S.A.">
        <title>Characterization of a marine gammaproteobacterium capable of aerobic anoxygenic photosynthesis.</title>
        <authorList>
            <person name="Fuchs B.M."/>
            <person name="Spring S."/>
            <person name="Teeling H."/>
            <person name="Quast C."/>
            <person name="Wulf J."/>
            <person name="Schattenhofer M."/>
            <person name="Yan S."/>
            <person name="Ferriera S."/>
            <person name="Johnson J."/>
            <person name="Glockner F.O."/>
            <person name="Amann R."/>
        </authorList>
    </citation>
    <scope>NUCLEOTIDE SEQUENCE [LARGE SCALE GENOMIC DNA]</scope>
    <source>
        <strain evidence="1">KT71</strain>
    </source>
</reference>
<dbReference type="AlphaFoldDB" id="V7HS37"/>
<reference evidence="1 2" key="2">
    <citation type="journal article" date="2009" name="PLoS ONE">
        <title>The photosynthetic apparatus and its regulation in the aerobic gammaproteobacterium Congregibacter litoralis gen. nov., sp. nov.</title>
        <authorList>
            <person name="Spring S."/>
            <person name="Lunsdorf H."/>
            <person name="Fuchs B.M."/>
            <person name="Tindall B.J."/>
        </authorList>
    </citation>
    <scope>NUCLEOTIDE SEQUENCE [LARGE SCALE GENOMIC DNA]</scope>
    <source>
        <strain evidence="1">KT71</strain>
    </source>
</reference>
<organism evidence="1 2">
    <name type="scientific">Congregibacter litoralis KT71</name>
    <dbReference type="NCBI Taxonomy" id="314285"/>
    <lineage>
        <taxon>Bacteria</taxon>
        <taxon>Pseudomonadati</taxon>
        <taxon>Pseudomonadota</taxon>
        <taxon>Gammaproteobacteria</taxon>
        <taxon>Cellvibrionales</taxon>
        <taxon>Halieaceae</taxon>
        <taxon>Congregibacter</taxon>
    </lineage>
</organism>
<proteinExistence type="predicted"/>
<dbReference type="HOGENOM" id="CLU_2080772_0_0_6"/>
<gene>
    <name evidence="1" type="ORF">KT71_003441</name>
</gene>
<dbReference type="STRING" id="314285.KT71_003441"/>
<comment type="caution">
    <text evidence="1">The sequence shown here is derived from an EMBL/GenBank/DDBJ whole genome shotgun (WGS) entry which is preliminary data.</text>
</comment>
<evidence type="ECO:0000313" key="2">
    <source>
        <dbReference type="Proteomes" id="UP000019205"/>
    </source>
</evidence>
<name>V7HS37_9GAMM</name>
<sequence length="117" mass="12870">MSLIKSGIDLLRLHMIEGCIGGSMRKSNAEYELRNCSWGFKCEQTWDSLIVTDSSVEKYCSKCDRSVHLCDTLDDLAITVANNQCAAFPSGFVDPTEGKAMVVGNVESGMYLHVKPT</sequence>
<accession>V7HS37</accession>
<dbReference type="Proteomes" id="UP000019205">
    <property type="component" value="Chromosome"/>
</dbReference>
<evidence type="ECO:0000313" key="1">
    <source>
        <dbReference type="EMBL" id="ESZ89378.1"/>
    </source>
</evidence>
<dbReference type="EMBL" id="AAOA02000003">
    <property type="protein sequence ID" value="ESZ89378.1"/>
    <property type="molecule type" value="Genomic_DNA"/>
</dbReference>
<keyword evidence="2" id="KW-1185">Reference proteome</keyword>